<comment type="caution">
    <text evidence="1">The sequence shown here is derived from an EMBL/GenBank/DDBJ whole genome shotgun (WGS) entry which is preliminary data.</text>
</comment>
<dbReference type="EMBL" id="CM039438">
    <property type="protein sequence ID" value="KAI4300848.1"/>
    <property type="molecule type" value="Genomic_DNA"/>
</dbReference>
<gene>
    <name evidence="1" type="ORF">L6164_034178</name>
</gene>
<organism evidence="1 2">
    <name type="scientific">Bauhinia variegata</name>
    <name type="common">Purple orchid tree</name>
    <name type="synonym">Phanera variegata</name>
    <dbReference type="NCBI Taxonomy" id="167791"/>
    <lineage>
        <taxon>Eukaryota</taxon>
        <taxon>Viridiplantae</taxon>
        <taxon>Streptophyta</taxon>
        <taxon>Embryophyta</taxon>
        <taxon>Tracheophyta</taxon>
        <taxon>Spermatophyta</taxon>
        <taxon>Magnoliopsida</taxon>
        <taxon>eudicotyledons</taxon>
        <taxon>Gunneridae</taxon>
        <taxon>Pentapetalae</taxon>
        <taxon>rosids</taxon>
        <taxon>fabids</taxon>
        <taxon>Fabales</taxon>
        <taxon>Fabaceae</taxon>
        <taxon>Cercidoideae</taxon>
        <taxon>Cercideae</taxon>
        <taxon>Bauhiniinae</taxon>
        <taxon>Bauhinia</taxon>
    </lineage>
</organism>
<name>A0ACB9KUV7_BAUVA</name>
<keyword evidence="2" id="KW-1185">Reference proteome</keyword>
<evidence type="ECO:0000313" key="2">
    <source>
        <dbReference type="Proteomes" id="UP000828941"/>
    </source>
</evidence>
<sequence>MLRSSDNLAFNDFNDEDMRPGTDTWLSACQTVRKAFEDHGCFMALYDKPGLELYNSVFSAMERLFDLPLETKKQETSDKLFHGPREIVNKYANVVGELDRMVKRMVFENYGVDKQRSDSFLESNSYLLRGIKYRTAQTDESNMGLHGHSDVTVLSILQQYLSGLEIKLKNGEWVEVDPSPSLFVVMAG</sequence>
<dbReference type="Proteomes" id="UP000828941">
    <property type="component" value="Chromosome 13"/>
</dbReference>
<protein>
    <submittedName>
        <fullName evidence="1">Uncharacterized protein</fullName>
    </submittedName>
</protein>
<reference evidence="1 2" key="1">
    <citation type="journal article" date="2022" name="DNA Res.">
        <title>Chromosomal-level genome assembly of the orchid tree Bauhinia variegata (Leguminosae; Cercidoideae) supports the allotetraploid origin hypothesis of Bauhinia.</title>
        <authorList>
            <person name="Zhong Y."/>
            <person name="Chen Y."/>
            <person name="Zheng D."/>
            <person name="Pang J."/>
            <person name="Liu Y."/>
            <person name="Luo S."/>
            <person name="Meng S."/>
            <person name="Qian L."/>
            <person name="Wei D."/>
            <person name="Dai S."/>
            <person name="Zhou R."/>
        </authorList>
    </citation>
    <scope>NUCLEOTIDE SEQUENCE [LARGE SCALE GENOMIC DNA]</scope>
    <source>
        <strain evidence="1">BV-YZ2020</strain>
    </source>
</reference>
<proteinExistence type="predicted"/>
<evidence type="ECO:0000313" key="1">
    <source>
        <dbReference type="EMBL" id="KAI4300848.1"/>
    </source>
</evidence>
<accession>A0ACB9KUV7</accession>